<dbReference type="RefSeq" id="XP_016898281.2">
    <property type="nucleotide sequence ID" value="XM_017042792.2"/>
</dbReference>
<dbReference type="AlphaFoldDB" id="A0A3P8VLN1"/>
<dbReference type="OrthoDB" id="342730at2759"/>
<keyword evidence="3" id="KW-0862">Zinc</keyword>
<evidence type="ECO:0000256" key="4">
    <source>
        <dbReference type="PROSITE-ProRule" id="PRU00175"/>
    </source>
</evidence>
<evidence type="ECO:0000313" key="7">
    <source>
        <dbReference type="Ensembl" id="ENSCSEP00000015199.1"/>
    </source>
</evidence>
<accession>A0A3P8VLN1</accession>
<dbReference type="KEGG" id="csem:103398059"/>
<dbReference type="InParanoid" id="A0A3P8VLN1"/>
<dbReference type="PANTHER" id="PTHR22791">
    <property type="entry name" value="RING-TYPE DOMAIN-CONTAINING PROTEIN"/>
    <property type="match status" value="1"/>
</dbReference>
<feature type="domain" description="RING-type" evidence="6">
    <location>
        <begin position="144"/>
        <end position="191"/>
    </location>
</feature>
<dbReference type="Ensembl" id="ENSCSET00000015385.1">
    <property type="protein sequence ID" value="ENSCSEP00000015199.1"/>
    <property type="gene ID" value="ENSCSEG00000009772.1"/>
</dbReference>
<dbReference type="Pfam" id="PF13445">
    <property type="entry name" value="zf-RING_UBOX"/>
    <property type="match status" value="1"/>
</dbReference>
<keyword evidence="2 4" id="KW-0863">Zinc-finger</keyword>
<reference evidence="7" key="2">
    <citation type="submission" date="2025-08" db="UniProtKB">
        <authorList>
            <consortium name="Ensembl"/>
        </authorList>
    </citation>
    <scope>IDENTIFICATION</scope>
</reference>
<dbReference type="PROSITE" id="PS00518">
    <property type="entry name" value="ZF_RING_1"/>
    <property type="match status" value="1"/>
</dbReference>
<sequence>MMASAASSLDTHAAAVISPSAEAAMNPFSQIDLDSHPSEDAAACSDSFTDNDLLVPSAPCCPVTLTVCGDPTVSSDSSSLSEASSEQHVNQIQVQSPDHDRSAPTLCPDTDPIAHPASCHVFIIQSPSPARPRCSVETYPDMECSICFSEFNNVFRCPKMLHCRHTFCLECLARINVKSTEPGAINCPLCRSLTQLPALGLPRLPTNSDVLSSLPAAMQRVYSIHFNRNKGKLQVKREFLGWPLTSCHSPLQCLV</sequence>
<evidence type="ECO:0000256" key="3">
    <source>
        <dbReference type="ARBA" id="ARBA00022833"/>
    </source>
</evidence>
<keyword evidence="1" id="KW-0479">Metal-binding</keyword>
<evidence type="ECO:0000313" key="8">
    <source>
        <dbReference type="Proteomes" id="UP000265120"/>
    </source>
</evidence>
<organism evidence="7 8">
    <name type="scientific">Cynoglossus semilaevis</name>
    <name type="common">Tongue sole</name>
    <dbReference type="NCBI Taxonomy" id="244447"/>
    <lineage>
        <taxon>Eukaryota</taxon>
        <taxon>Metazoa</taxon>
        <taxon>Chordata</taxon>
        <taxon>Craniata</taxon>
        <taxon>Vertebrata</taxon>
        <taxon>Euteleostomi</taxon>
        <taxon>Actinopterygii</taxon>
        <taxon>Neopterygii</taxon>
        <taxon>Teleostei</taxon>
        <taxon>Neoteleostei</taxon>
        <taxon>Acanthomorphata</taxon>
        <taxon>Carangaria</taxon>
        <taxon>Pleuronectiformes</taxon>
        <taxon>Pleuronectoidei</taxon>
        <taxon>Cynoglossidae</taxon>
        <taxon>Cynoglossinae</taxon>
        <taxon>Cynoglossus</taxon>
    </lineage>
</organism>
<dbReference type="SUPFAM" id="SSF57850">
    <property type="entry name" value="RING/U-box"/>
    <property type="match status" value="1"/>
</dbReference>
<dbReference type="Proteomes" id="UP000265120">
    <property type="component" value="Chromosome Z"/>
</dbReference>
<dbReference type="Gene3D" id="3.30.40.10">
    <property type="entry name" value="Zinc/RING finger domain, C3HC4 (zinc finger)"/>
    <property type="match status" value="1"/>
</dbReference>
<protein>
    <submittedName>
        <fullName evidence="7">Uncharacterized LOC103398059</fullName>
    </submittedName>
</protein>
<name>A0A3P8VLN1_CYNSE</name>
<dbReference type="InterPro" id="IPR027370">
    <property type="entry name" value="Znf-RING_euk"/>
</dbReference>
<dbReference type="InterPro" id="IPR017907">
    <property type="entry name" value="Znf_RING_CS"/>
</dbReference>
<reference evidence="7" key="3">
    <citation type="submission" date="2025-09" db="UniProtKB">
        <authorList>
            <consortium name="Ensembl"/>
        </authorList>
    </citation>
    <scope>IDENTIFICATION</scope>
</reference>
<keyword evidence="8" id="KW-1185">Reference proteome</keyword>
<dbReference type="InterPro" id="IPR001841">
    <property type="entry name" value="Znf_RING"/>
</dbReference>
<evidence type="ECO:0000259" key="6">
    <source>
        <dbReference type="PROSITE" id="PS50089"/>
    </source>
</evidence>
<proteinExistence type="predicted"/>
<dbReference type="GO" id="GO:0061630">
    <property type="term" value="F:ubiquitin protein ligase activity"/>
    <property type="evidence" value="ECO:0007669"/>
    <property type="project" value="TreeGrafter"/>
</dbReference>
<dbReference type="InterPro" id="IPR051435">
    <property type="entry name" value="RING_finger_E3_ubiq-ligases"/>
</dbReference>
<dbReference type="PANTHER" id="PTHR22791:SF30">
    <property type="entry name" value="RING FINGER PROTEIN 223-LIKE"/>
    <property type="match status" value="1"/>
</dbReference>
<dbReference type="GO" id="GO:0016567">
    <property type="term" value="P:protein ubiquitination"/>
    <property type="evidence" value="ECO:0007669"/>
    <property type="project" value="TreeGrafter"/>
</dbReference>
<feature type="region of interest" description="Disordered" evidence="5">
    <location>
        <begin position="76"/>
        <end position="106"/>
    </location>
</feature>
<dbReference type="GeneID" id="103398059"/>
<reference evidence="7 8" key="1">
    <citation type="journal article" date="2014" name="Nat. Genet.">
        <title>Whole-genome sequence of a flatfish provides insights into ZW sex chromosome evolution and adaptation to a benthic lifestyle.</title>
        <authorList>
            <person name="Chen S."/>
            <person name="Zhang G."/>
            <person name="Shao C."/>
            <person name="Huang Q."/>
            <person name="Liu G."/>
            <person name="Zhang P."/>
            <person name="Song W."/>
            <person name="An N."/>
            <person name="Chalopin D."/>
            <person name="Volff J.N."/>
            <person name="Hong Y."/>
            <person name="Li Q."/>
            <person name="Sha Z."/>
            <person name="Zhou H."/>
            <person name="Xie M."/>
            <person name="Yu Q."/>
            <person name="Liu Y."/>
            <person name="Xiang H."/>
            <person name="Wang N."/>
            <person name="Wu K."/>
            <person name="Yang C."/>
            <person name="Zhou Q."/>
            <person name="Liao X."/>
            <person name="Yang L."/>
            <person name="Hu Q."/>
            <person name="Zhang J."/>
            <person name="Meng L."/>
            <person name="Jin L."/>
            <person name="Tian Y."/>
            <person name="Lian J."/>
            <person name="Yang J."/>
            <person name="Miao G."/>
            <person name="Liu S."/>
            <person name="Liang Z."/>
            <person name="Yan F."/>
            <person name="Li Y."/>
            <person name="Sun B."/>
            <person name="Zhang H."/>
            <person name="Zhang J."/>
            <person name="Zhu Y."/>
            <person name="Du M."/>
            <person name="Zhao Y."/>
            <person name="Schartl M."/>
            <person name="Tang Q."/>
            <person name="Wang J."/>
        </authorList>
    </citation>
    <scope>NUCLEOTIDE SEQUENCE</scope>
</reference>
<feature type="compositionally biased region" description="Polar residues" evidence="5">
    <location>
        <begin position="86"/>
        <end position="96"/>
    </location>
</feature>
<evidence type="ECO:0000256" key="2">
    <source>
        <dbReference type="ARBA" id="ARBA00022771"/>
    </source>
</evidence>
<dbReference type="GO" id="GO:0008270">
    <property type="term" value="F:zinc ion binding"/>
    <property type="evidence" value="ECO:0007669"/>
    <property type="project" value="UniProtKB-KW"/>
</dbReference>
<evidence type="ECO:0000256" key="5">
    <source>
        <dbReference type="SAM" id="MobiDB-lite"/>
    </source>
</evidence>
<dbReference type="SMART" id="SM00184">
    <property type="entry name" value="RING"/>
    <property type="match status" value="1"/>
</dbReference>
<dbReference type="PROSITE" id="PS50089">
    <property type="entry name" value="ZF_RING_2"/>
    <property type="match status" value="1"/>
</dbReference>
<dbReference type="InterPro" id="IPR013083">
    <property type="entry name" value="Znf_RING/FYVE/PHD"/>
</dbReference>
<evidence type="ECO:0000256" key="1">
    <source>
        <dbReference type="ARBA" id="ARBA00022723"/>
    </source>
</evidence>
<dbReference type="GeneTree" id="ENSGT00940000166999"/>